<name>A0A518DG08_9BACT</name>
<protein>
    <submittedName>
        <fullName evidence="1">Uncharacterized protein</fullName>
    </submittedName>
</protein>
<dbReference type="EMBL" id="CP036291">
    <property type="protein sequence ID" value="QDU90407.1"/>
    <property type="molecule type" value="Genomic_DNA"/>
</dbReference>
<reference evidence="1 2" key="1">
    <citation type="submission" date="2019-02" db="EMBL/GenBank/DDBJ databases">
        <title>Deep-cultivation of Planctomycetes and their phenomic and genomic characterization uncovers novel biology.</title>
        <authorList>
            <person name="Wiegand S."/>
            <person name="Jogler M."/>
            <person name="Boedeker C."/>
            <person name="Pinto D."/>
            <person name="Vollmers J."/>
            <person name="Rivas-Marin E."/>
            <person name="Kohn T."/>
            <person name="Peeters S.H."/>
            <person name="Heuer A."/>
            <person name="Rast P."/>
            <person name="Oberbeckmann S."/>
            <person name="Bunk B."/>
            <person name="Jeske O."/>
            <person name="Meyerdierks A."/>
            <person name="Storesund J.E."/>
            <person name="Kallscheuer N."/>
            <person name="Luecker S."/>
            <person name="Lage O.M."/>
            <person name="Pohl T."/>
            <person name="Merkel B.J."/>
            <person name="Hornburger P."/>
            <person name="Mueller R.-W."/>
            <person name="Bruemmer F."/>
            <person name="Labrenz M."/>
            <person name="Spormann A.M."/>
            <person name="Op den Camp H."/>
            <person name="Overmann J."/>
            <person name="Amann R."/>
            <person name="Jetten M.S.M."/>
            <person name="Mascher T."/>
            <person name="Medema M.H."/>
            <person name="Devos D.P."/>
            <person name="Kaster A.-K."/>
            <person name="Ovreas L."/>
            <person name="Rohde M."/>
            <person name="Galperin M.Y."/>
            <person name="Jogler C."/>
        </authorList>
    </citation>
    <scope>NUCLEOTIDE SEQUENCE [LARGE SCALE GENOMIC DNA]</scope>
    <source>
        <strain evidence="1 2">Pla175</strain>
    </source>
</reference>
<dbReference type="Proteomes" id="UP000317429">
    <property type="component" value="Chromosome"/>
</dbReference>
<dbReference type="Pfam" id="PF12875">
    <property type="entry name" value="DUF3826"/>
    <property type="match status" value="1"/>
</dbReference>
<dbReference type="KEGG" id="pnd:Pla175_38110"/>
<accession>A0A518DG08</accession>
<dbReference type="AlphaFoldDB" id="A0A518DG08"/>
<dbReference type="InterPro" id="IPR024284">
    <property type="entry name" value="DUF3826"/>
</dbReference>
<evidence type="ECO:0000313" key="1">
    <source>
        <dbReference type="EMBL" id="QDU90407.1"/>
    </source>
</evidence>
<evidence type="ECO:0000313" key="2">
    <source>
        <dbReference type="Proteomes" id="UP000317429"/>
    </source>
</evidence>
<organism evidence="1 2">
    <name type="scientific">Pirellulimonas nuda</name>
    <dbReference type="NCBI Taxonomy" id="2528009"/>
    <lineage>
        <taxon>Bacteria</taxon>
        <taxon>Pseudomonadati</taxon>
        <taxon>Planctomycetota</taxon>
        <taxon>Planctomycetia</taxon>
        <taxon>Pirellulales</taxon>
        <taxon>Lacipirellulaceae</taxon>
        <taxon>Pirellulimonas</taxon>
    </lineage>
</organism>
<sequence>MTYGVVPITYSAYCELLPGLSDDQKREIRSNLIEAREYAMDAGSSDEKHATFGKYKGRINNYLSAAGYDLKQAESELVRRRGK</sequence>
<keyword evidence="2" id="KW-1185">Reference proteome</keyword>
<proteinExistence type="predicted"/>
<gene>
    <name evidence="1" type="ORF">Pla175_38110</name>
</gene>